<reference evidence="1 2" key="1">
    <citation type="journal article" date="2022" name="bioRxiv">
        <title>The genome of the oomycete Peronosclerospora sorghi, a cosmopolitan pathogen of maize and sorghum, is inflated with dispersed pseudogenes.</title>
        <authorList>
            <person name="Fletcher K."/>
            <person name="Martin F."/>
            <person name="Isakeit T."/>
            <person name="Cavanaugh K."/>
            <person name="Magill C."/>
            <person name="Michelmore R."/>
        </authorList>
    </citation>
    <scope>NUCLEOTIDE SEQUENCE [LARGE SCALE GENOMIC DNA]</scope>
    <source>
        <strain evidence="1">P6</strain>
    </source>
</reference>
<evidence type="ECO:0000313" key="2">
    <source>
        <dbReference type="Proteomes" id="UP001163321"/>
    </source>
</evidence>
<proteinExistence type="predicted"/>
<comment type="caution">
    <text evidence="1">The sequence shown here is derived from an EMBL/GenBank/DDBJ whole genome shotgun (WGS) entry which is preliminary data.</text>
</comment>
<sequence length="693" mass="79129">MLRHAGDVRVFESSEDIILPTRSHRRPPAPRGTNCSRHHDDDNEDEHLHPHHHPLRLQTRAFHRTRHLVFETDARGGSDEPTRVTKPVHRSLELVYLPSGEIRARKDCPQSLDDVPRTHDWKRESGRCGWNDAEASDDESARETRATCPRERRNRHERDASRPSISSTNEKVRVFASEEEEDDDDEWVSLPKYEKRSHQVDKRVLTSCPKTSQRASRAAERPQQPRQEMKHTRACLNRQDRTEDEDGSSRTVDRREAPEPATDEKRPIREEHMDTTPTRQAAARLETGSRTVPFVPKPSVDPVVSDASPTDDPTLQRLEKALQHEQKRVLKLTTHLLEAERKQQELADRLEAVETQLAAKDKESQEQEADRTVHEPKKALENDQAEQIAKACRPLAEGTRWPHDTTQGTAPWKEMETPSRAIETATRDDELHRLKSELDERDKCLYVFLTELKRWKDKIAREGVPQTGDIRLDDLWREFPTFPADGSIVANHVATCADEPHAVDDTDAKTHALQNKVKTFEETREKDVDLTEMGEMGLPNGMTGHRLRGNLLVSKQSPAKGGKQTEKEREERLQRARSMLDARRQGRNTPKVFVQMGENEVYEYASPIAVEATKPNGQSAQRLERSRVGPSASRSERVRSPCARRKKPATPSPRVRTSSRLYLSRRGECPPRCGSWTSTTALKGGTGVPRPWI</sequence>
<evidence type="ECO:0000313" key="1">
    <source>
        <dbReference type="EMBL" id="KAI9917309.1"/>
    </source>
</evidence>
<gene>
    <name evidence="1" type="ORF">PsorP6_012450</name>
</gene>
<organism evidence="1 2">
    <name type="scientific">Peronosclerospora sorghi</name>
    <dbReference type="NCBI Taxonomy" id="230839"/>
    <lineage>
        <taxon>Eukaryota</taxon>
        <taxon>Sar</taxon>
        <taxon>Stramenopiles</taxon>
        <taxon>Oomycota</taxon>
        <taxon>Peronosporomycetes</taxon>
        <taxon>Peronosporales</taxon>
        <taxon>Peronosporaceae</taxon>
        <taxon>Peronosclerospora</taxon>
    </lineage>
</organism>
<accession>A0ACC0WEY2</accession>
<name>A0ACC0WEY2_9STRA</name>
<dbReference type="Proteomes" id="UP001163321">
    <property type="component" value="Chromosome 13"/>
</dbReference>
<keyword evidence="2" id="KW-1185">Reference proteome</keyword>
<protein>
    <submittedName>
        <fullName evidence="1">Uncharacterized protein</fullName>
    </submittedName>
</protein>
<dbReference type="EMBL" id="CM047592">
    <property type="protein sequence ID" value="KAI9917309.1"/>
    <property type="molecule type" value="Genomic_DNA"/>
</dbReference>